<dbReference type="Proteomes" id="UP000032142">
    <property type="component" value="Unassembled WGS sequence"/>
</dbReference>
<reference evidence="2" key="1">
    <citation type="submission" date="2014-09" db="EMBL/GenBank/DDBJ databases">
        <authorList>
            <person name="Mudge J."/>
            <person name="Ramaraj T."/>
            <person name="Lindquist I.E."/>
            <person name="Bharti A.K."/>
            <person name="Sundararajan A."/>
            <person name="Cameron C.T."/>
            <person name="Woodward J.E."/>
            <person name="May G.D."/>
            <person name="Brubaker C."/>
            <person name="Broadhvest J."/>
            <person name="Wilkins T.A."/>
        </authorList>
    </citation>
    <scope>NUCLEOTIDE SEQUENCE</scope>
    <source>
        <strain evidence="2">cv. AKA8401</strain>
    </source>
</reference>
<organism evidence="1 2">
    <name type="scientific">Gossypium arboreum</name>
    <name type="common">Tree cotton</name>
    <name type="synonym">Gossypium nanking</name>
    <dbReference type="NCBI Taxonomy" id="29729"/>
    <lineage>
        <taxon>Eukaryota</taxon>
        <taxon>Viridiplantae</taxon>
        <taxon>Streptophyta</taxon>
        <taxon>Embryophyta</taxon>
        <taxon>Tracheophyta</taxon>
        <taxon>Spermatophyta</taxon>
        <taxon>Magnoliopsida</taxon>
        <taxon>eudicotyledons</taxon>
        <taxon>Gunneridae</taxon>
        <taxon>Pentapetalae</taxon>
        <taxon>rosids</taxon>
        <taxon>malvids</taxon>
        <taxon>Malvales</taxon>
        <taxon>Malvaceae</taxon>
        <taxon>Malvoideae</taxon>
        <taxon>Gossypium</taxon>
    </lineage>
</organism>
<accession>A0A0B0PDG9</accession>
<sequence length="16" mass="1951">MNLPCLFGFFMSFCFF</sequence>
<evidence type="ECO:0000313" key="1">
    <source>
        <dbReference type="EMBL" id="KHG22977.1"/>
    </source>
</evidence>
<dbReference type="EMBL" id="KN423439">
    <property type="protein sequence ID" value="KHG22977.1"/>
    <property type="molecule type" value="Genomic_DNA"/>
</dbReference>
<name>A0A0B0PDG9_GOSAR</name>
<evidence type="ECO:0000313" key="2">
    <source>
        <dbReference type="Proteomes" id="UP000032142"/>
    </source>
</evidence>
<protein>
    <submittedName>
        <fullName evidence="1">Uncharacterized protein</fullName>
    </submittedName>
</protein>
<keyword evidence="2" id="KW-1185">Reference proteome</keyword>
<dbReference type="AlphaFoldDB" id="A0A0B0PDG9"/>
<proteinExistence type="predicted"/>
<gene>
    <name evidence="1" type="ORF">F383_30096</name>
</gene>